<dbReference type="PANTHER" id="PTHR43406">
    <property type="entry name" value="TRYPTOPHAN SYNTHASE, ALPHA CHAIN"/>
    <property type="match status" value="1"/>
</dbReference>
<proteinExistence type="inferred from homology"/>
<evidence type="ECO:0000256" key="9">
    <source>
        <dbReference type="HAMAP-Rule" id="MF_00131"/>
    </source>
</evidence>
<protein>
    <recommendedName>
        <fullName evidence="9">Tryptophan synthase alpha chain</fullName>
        <ecNumber evidence="9">4.2.1.20</ecNumber>
    </recommendedName>
</protein>
<name>A0A098LC71_9BACT</name>
<evidence type="ECO:0000256" key="1">
    <source>
        <dbReference type="ARBA" id="ARBA00003365"/>
    </source>
</evidence>
<dbReference type="AlphaFoldDB" id="A0A098LC71"/>
<dbReference type="STRING" id="153721.MYP_1789"/>
<evidence type="ECO:0000256" key="4">
    <source>
        <dbReference type="ARBA" id="ARBA00022605"/>
    </source>
</evidence>
<organism evidence="11 12">
    <name type="scientific">Sporocytophaga myxococcoides</name>
    <dbReference type="NCBI Taxonomy" id="153721"/>
    <lineage>
        <taxon>Bacteria</taxon>
        <taxon>Pseudomonadati</taxon>
        <taxon>Bacteroidota</taxon>
        <taxon>Cytophagia</taxon>
        <taxon>Cytophagales</taxon>
        <taxon>Cytophagaceae</taxon>
        <taxon>Sporocytophaga</taxon>
    </lineage>
</organism>
<dbReference type="InterPro" id="IPR002028">
    <property type="entry name" value="Trp_synthase_suA"/>
</dbReference>
<dbReference type="InterPro" id="IPR011060">
    <property type="entry name" value="RibuloseP-bd_barrel"/>
</dbReference>
<dbReference type="EC" id="4.2.1.20" evidence="9"/>
<dbReference type="Pfam" id="PF00290">
    <property type="entry name" value="Trp_syntA"/>
    <property type="match status" value="1"/>
</dbReference>
<dbReference type="FunFam" id="3.20.20.70:FF:000037">
    <property type="entry name" value="Tryptophan synthase alpha chain"/>
    <property type="match status" value="1"/>
</dbReference>
<dbReference type="GO" id="GO:0005829">
    <property type="term" value="C:cytosol"/>
    <property type="evidence" value="ECO:0007669"/>
    <property type="project" value="TreeGrafter"/>
</dbReference>
<keyword evidence="4 9" id="KW-0028">Amino-acid biosynthesis</keyword>
<evidence type="ECO:0000256" key="8">
    <source>
        <dbReference type="ARBA" id="ARBA00049047"/>
    </source>
</evidence>
<comment type="function">
    <text evidence="1 9">The alpha subunit is responsible for the aldol cleavage of indoleglycerol phosphate to indole and glyceraldehyde 3-phosphate.</text>
</comment>
<dbReference type="HAMAP" id="MF_00131">
    <property type="entry name" value="Trp_synth_alpha"/>
    <property type="match status" value="1"/>
</dbReference>
<dbReference type="UniPathway" id="UPA00035">
    <property type="reaction ID" value="UER00044"/>
</dbReference>
<keyword evidence="6 9" id="KW-0057">Aromatic amino acid biosynthesis</keyword>
<feature type="active site" description="Proton acceptor" evidence="9">
    <location>
        <position position="64"/>
    </location>
</feature>
<evidence type="ECO:0000313" key="11">
    <source>
        <dbReference type="EMBL" id="GAL84561.1"/>
    </source>
</evidence>
<dbReference type="SUPFAM" id="SSF51366">
    <property type="entry name" value="Ribulose-phoshate binding barrel"/>
    <property type="match status" value="1"/>
</dbReference>
<accession>A0A098LC71</accession>
<evidence type="ECO:0000313" key="12">
    <source>
        <dbReference type="Proteomes" id="UP000030185"/>
    </source>
</evidence>
<gene>
    <name evidence="9" type="primary">trpA</name>
    <name evidence="11" type="ORF">MYP_1789</name>
</gene>
<evidence type="ECO:0000256" key="10">
    <source>
        <dbReference type="RuleBase" id="RU003662"/>
    </source>
</evidence>
<keyword evidence="12" id="KW-1185">Reference proteome</keyword>
<dbReference type="eggNOG" id="COG0159">
    <property type="taxonomic scope" value="Bacteria"/>
</dbReference>
<sequence>MDTKIQLKNRLTTAFSDSKKPLLNIYFTAGYPALNDTLPVLRALQNSGVDMVEIGMPFSDPLADGPVIQRSSEIALENGMTIKGLFQQIKEMRKEIHIPVLLMGYINPVLRYGVEKFCEDAAAVGVDGVIIPDLPVREYIEDYEEIFQKNNLSNIFLVTPHTSPERLKLIDEHATGFIYAVSTDSTTGNTKDIRQQEAYFSKLKASGLKNPLMIGFNVRDKESFCFATDYANGAIIGSAFVKAITGSKNLEKDIDVFIKGIR</sequence>
<dbReference type="EMBL" id="BBLT01000003">
    <property type="protein sequence ID" value="GAL84561.1"/>
    <property type="molecule type" value="Genomic_DNA"/>
</dbReference>
<keyword evidence="7 9" id="KW-0456">Lyase</keyword>
<reference evidence="11 12" key="1">
    <citation type="submission" date="2014-09" db="EMBL/GenBank/DDBJ databases">
        <title>Sporocytophaga myxococcoides PG-01 genome sequencing.</title>
        <authorList>
            <person name="Liu L."/>
            <person name="Gao P.J."/>
            <person name="Chen G.J."/>
            <person name="Wang L.S."/>
        </authorList>
    </citation>
    <scope>NUCLEOTIDE SEQUENCE [LARGE SCALE GENOMIC DNA]</scope>
    <source>
        <strain evidence="11 12">PG-01</strain>
    </source>
</reference>
<dbReference type="InterPro" id="IPR013785">
    <property type="entry name" value="Aldolase_TIM"/>
</dbReference>
<evidence type="ECO:0000256" key="3">
    <source>
        <dbReference type="ARBA" id="ARBA00011270"/>
    </source>
</evidence>
<evidence type="ECO:0000256" key="7">
    <source>
        <dbReference type="ARBA" id="ARBA00023239"/>
    </source>
</evidence>
<comment type="similarity">
    <text evidence="9 10">Belongs to the TrpA family.</text>
</comment>
<dbReference type="RefSeq" id="WP_045461663.1">
    <property type="nucleotide sequence ID" value="NZ_BBLT01000003.1"/>
</dbReference>
<dbReference type="InterPro" id="IPR018204">
    <property type="entry name" value="Trp_synthase_alpha_AS"/>
</dbReference>
<feature type="active site" description="Proton acceptor" evidence="9">
    <location>
        <position position="53"/>
    </location>
</feature>
<evidence type="ECO:0000256" key="5">
    <source>
        <dbReference type="ARBA" id="ARBA00022822"/>
    </source>
</evidence>
<dbReference type="PANTHER" id="PTHR43406:SF1">
    <property type="entry name" value="TRYPTOPHAN SYNTHASE ALPHA CHAIN, CHLOROPLASTIC"/>
    <property type="match status" value="1"/>
</dbReference>
<keyword evidence="5 9" id="KW-0822">Tryptophan biosynthesis</keyword>
<evidence type="ECO:0000256" key="6">
    <source>
        <dbReference type="ARBA" id="ARBA00023141"/>
    </source>
</evidence>
<comment type="catalytic activity">
    <reaction evidence="8 9">
        <text>(1S,2R)-1-C-(indol-3-yl)glycerol 3-phosphate + L-serine = D-glyceraldehyde 3-phosphate + L-tryptophan + H2O</text>
        <dbReference type="Rhea" id="RHEA:10532"/>
        <dbReference type="ChEBI" id="CHEBI:15377"/>
        <dbReference type="ChEBI" id="CHEBI:33384"/>
        <dbReference type="ChEBI" id="CHEBI:57912"/>
        <dbReference type="ChEBI" id="CHEBI:58866"/>
        <dbReference type="ChEBI" id="CHEBI:59776"/>
        <dbReference type="EC" id="4.2.1.20"/>
    </reaction>
</comment>
<dbReference type="GO" id="GO:0004834">
    <property type="term" value="F:tryptophan synthase activity"/>
    <property type="evidence" value="ECO:0007669"/>
    <property type="project" value="UniProtKB-UniRule"/>
</dbReference>
<comment type="caution">
    <text evidence="11">The sequence shown here is derived from an EMBL/GenBank/DDBJ whole genome shotgun (WGS) entry which is preliminary data.</text>
</comment>
<comment type="pathway">
    <text evidence="2 9">Amino-acid biosynthesis; L-tryptophan biosynthesis; L-tryptophan from chorismate: step 5/5.</text>
</comment>
<dbReference type="CDD" id="cd04724">
    <property type="entry name" value="Tryptophan_synthase_alpha"/>
    <property type="match status" value="1"/>
</dbReference>
<dbReference type="OrthoDB" id="9804578at2"/>
<evidence type="ECO:0000256" key="2">
    <source>
        <dbReference type="ARBA" id="ARBA00004733"/>
    </source>
</evidence>
<dbReference type="Gene3D" id="3.20.20.70">
    <property type="entry name" value="Aldolase class I"/>
    <property type="match status" value="1"/>
</dbReference>
<dbReference type="NCBIfam" id="TIGR00262">
    <property type="entry name" value="trpA"/>
    <property type="match status" value="1"/>
</dbReference>
<dbReference type="Proteomes" id="UP000030185">
    <property type="component" value="Unassembled WGS sequence"/>
</dbReference>
<comment type="subunit">
    <text evidence="3 9">Tetramer of two alpha and two beta chains.</text>
</comment>
<dbReference type="PROSITE" id="PS00167">
    <property type="entry name" value="TRP_SYNTHASE_ALPHA"/>
    <property type="match status" value="1"/>
</dbReference>